<dbReference type="InterPro" id="IPR027417">
    <property type="entry name" value="P-loop_NTPase"/>
</dbReference>
<keyword evidence="2" id="KW-0808">Transferase</keyword>
<dbReference type="SMART" id="SM00382">
    <property type="entry name" value="AAA"/>
    <property type="match status" value="1"/>
</dbReference>
<evidence type="ECO:0000259" key="9">
    <source>
        <dbReference type="PROSITE" id="PS51372"/>
    </source>
</evidence>
<keyword evidence="5 10" id="KW-0238">DNA-binding</keyword>
<dbReference type="Gene3D" id="1.10.1790.10">
    <property type="entry name" value="PRD domain"/>
    <property type="match status" value="2"/>
</dbReference>
<dbReference type="PROSITE" id="PS51372">
    <property type="entry name" value="PRD_2"/>
    <property type="match status" value="2"/>
</dbReference>
<dbReference type="Pfam" id="PF25601">
    <property type="entry name" value="AAA_lid_14"/>
    <property type="match status" value="1"/>
</dbReference>
<dbReference type="GO" id="GO:0005524">
    <property type="term" value="F:ATP binding"/>
    <property type="evidence" value="ECO:0007669"/>
    <property type="project" value="UniProtKB-KW"/>
</dbReference>
<proteinExistence type="predicted"/>
<evidence type="ECO:0000256" key="1">
    <source>
        <dbReference type="ARBA" id="ARBA00020887"/>
    </source>
</evidence>
<sequence>MEKEILNYLKQQTELFDFNNQSDLFTAKKIAEKFSIKRNTASHYLNQLVKEELIVKIKTRPVIFFHRKTFEKENFYLDKTIFDSFDELKETQLLFTNQNRDSFSPLIGANQSLEKSIQQLKVAALYPSNKLPFLLTGESGTGKSYMVQLFYQYCIANNVLKKNAPFLTLNCAQYANNPELLTSNLFGYAKGAFTGAEEDYDGLFKSADGGLLFLDEVHRLNAEGQEKLFTYMDQGVIQRIGETAKSQSVNVRLAFATTEDLQSTFLTTFIRRIPIQVKLPTLSQRTAAEIQELIYTFFIKESEQLDRELSITPQVIRLIKNNSFKGNVGELKNRIKYLVAKAYARQQDTSVIHITIHDLPTELLSYSADPLMEQEDQMVISINKTTVVTDLLIQKDQQKLVLTAYQELLFLFQKMRKAKNETEKYEKQMNQVVDTLFDQLIFKTNSAMRKEWLSFITQSVSDILKEIEISSSIQFNGNSIYAISYYLFQRRMVKWQIKEWTKKQLLNAFTHYIKKSYSVTYQYSQQLIEKITKKLDIEMNELDTILLTLYLKNLKITTTEQATPKAVIIAHGYSTASSIANVVNRLLNKNLFDSFDMPIDVTPQIIGQELRKYIEKNDVSNGLILLVDMGSLEEIHRLLKINLPFPIVLINNVSTRLALTIGEKLSTMELESLIKEAVNVNNTEYTMIYPDNAKPKVIITTCQTGIGTAKQLSKLLKASLPDKLNITILSYDYETLKENKEKIEVFSTYQVMAIIGTENPGISSTPYFSLDELVLGNNLSRLQKIFEQDLTKSEQIRMENQFIKNFSLEQVIHSVTILDTDKIIKKVEEFLTTLEVLEQKRIANQQKITLYVHLSCLIERLIRNMPIEVINECQEQKRKRHKEQFERIAQAFSVIEDCYSVKLPLAEQIYIYNILYGKWDQTNELSNF</sequence>
<keyword evidence="4" id="KW-0067">ATP-binding</keyword>
<accession>A0A2Z5Y3D4</accession>
<dbReference type="PANTHER" id="PTHR32071:SF38">
    <property type="entry name" value="PSP OPERON TRANSCRIPTIONAL ACTIVATOR"/>
    <property type="match status" value="1"/>
</dbReference>
<dbReference type="SUPFAM" id="SSF53062">
    <property type="entry name" value="PTS system fructose IIA component-like"/>
    <property type="match status" value="1"/>
</dbReference>
<dbReference type="Gene3D" id="3.40.50.300">
    <property type="entry name" value="P-loop containing nucleotide triphosphate hydrolases"/>
    <property type="match status" value="1"/>
</dbReference>
<evidence type="ECO:0000256" key="6">
    <source>
        <dbReference type="SAM" id="Coils"/>
    </source>
</evidence>
<dbReference type="InterPro" id="IPR011608">
    <property type="entry name" value="PRD"/>
</dbReference>
<dbReference type="SUPFAM" id="SSF46785">
    <property type="entry name" value="Winged helix' DNA-binding domain"/>
    <property type="match status" value="1"/>
</dbReference>
<dbReference type="Gene3D" id="3.40.50.510">
    <property type="entry name" value="Phosphotransferase system, mannose-type IIA component"/>
    <property type="match status" value="1"/>
</dbReference>
<dbReference type="InterPro" id="IPR036662">
    <property type="entry name" value="PTS_EIIA_man-typ_sf"/>
</dbReference>
<dbReference type="PROSITE" id="PS51096">
    <property type="entry name" value="PTS_EIIA_TYPE_4"/>
    <property type="match status" value="1"/>
</dbReference>
<name>A0A2Z5Y3D4_9ENTE</name>
<keyword evidence="6" id="KW-0175">Coiled coil</keyword>
<dbReference type="GO" id="GO:0016020">
    <property type="term" value="C:membrane"/>
    <property type="evidence" value="ECO:0007669"/>
    <property type="project" value="InterPro"/>
</dbReference>
<dbReference type="GO" id="GO:0003677">
    <property type="term" value="F:DNA binding"/>
    <property type="evidence" value="ECO:0007669"/>
    <property type="project" value="UniProtKB-KW"/>
</dbReference>
<evidence type="ECO:0000313" key="10">
    <source>
        <dbReference type="EMBL" id="BBC61387.1"/>
    </source>
</evidence>
<dbReference type="InterPro" id="IPR003593">
    <property type="entry name" value="AAA+_ATPase"/>
</dbReference>
<dbReference type="Proteomes" id="UP000269226">
    <property type="component" value="Chromosome"/>
</dbReference>
<dbReference type="InterPro" id="IPR025662">
    <property type="entry name" value="Sigma_54_int_dom_ATP-bd_1"/>
</dbReference>
<dbReference type="GO" id="GO:0006355">
    <property type="term" value="P:regulation of DNA-templated transcription"/>
    <property type="evidence" value="ECO:0007669"/>
    <property type="project" value="InterPro"/>
</dbReference>
<dbReference type="GeneID" id="57043825"/>
<dbReference type="SUPFAM" id="SSF52540">
    <property type="entry name" value="P-loop containing nucleoside triphosphate hydrolases"/>
    <property type="match status" value="1"/>
</dbReference>
<feature type="domain" description="Sigma-54 factor interaction" evidence="7">
    <location>
        <begin position="106"/>
        <end position="340"/>
    </location>
</feature>
<dbReference type="InterPro" id="IPR058031">
    <property type="entry name" value="AAA_lid_NorR"/>
</dbReference>
<dbReference type="InterPro" id="IPR036390">
    <property type="entry name" value="WH_DNA-bd_sf"/>
</dbReference>
<dbReference type="GO" id="GO:0009401">
    <property type="term" value="P:phosphoenolpyruvate-dependent sugar phosphotransferase system"/>
    <property type="evidence" value="ECO:0007669"/>
    <property type="project" value="InterPro"/>
</dbReference>
<feature type="domain" description="PRD" evidence="9">
    <location>
        <begin position="451"/>
        <end position="561"/>
    </location>
</feature>
<feature type="domain" description="PRD" evidence="9">
    <location>
        <begin position="818"/>
        <end position="925"/>
    </location>
</feature>
<dbReference type="InterPro" id="IPR002078">
    <property type="entry name" value="Sigma_54_int"/>
</dbReference>
<dbReference type="Pfam" id="PF00874">
    <property type="entry name" value="PRD"/>
    <property type="match status" value="2"/>
</dbReference>
<dbReference type="RefSeq" id="WP_015695229.1">
    <property type="nucleotide sequence ID" value="NZ_AP018492.1"/>
</dbReference>
<keyword evidence="3" id="KW-0547">Nucleotide-binding</keyword>
<evidence type="ECO:0000259" key="7">
    <source>
        <dbReference type="PROSITE" id="PS50045"/>
    </source>
</evidence>
<evidence type="ECO:0000256" key="3">
    <source>
        <dbReference type="ARBA" id="ARBA00022741"/>
    </source>
</evidence>
<dbReference type="CDD" id="cd00009">
    <property type="entry name" value="AAA"/>
    <property type="match status" value="1"/>
</dbReference>
<dbReference type="InterPro" id="IPR036634">
    <property type="entry name" value="PRD_sf"/>
</dbReference>
<feature type="domain" description="PTS EIIA type-4" evidence="8">
    <location>
        <begin position="563"/>
        <end position="688"/>
    </location>
</feature>
<dbReference type="PROSITE" id="PS50045">
    <property type="entry name" value="SIGMA54_INTERACT_4"/>
    <property type="match status" value="1"/>
</dbReference>
<evidence type="ECO:0000256" key="4">
    <source>
        <dbReference type="ARBA" id="ARBA00022840"/>
    </source>
</evidence>
<dbReference type="SUPFAM" id="SSF63520">
    <property type="entry name" value="PTS-regulatory domain, PRD"/>
    <property type="match status" value="2"/>
</dbReference>
<gene>
    <name evidence="10" type="ORF">DAT561_1282</name>
</gene>
<dbReference type="PANTHER" id="PTHR32071">
    <property type="entry name" value="TRANSCRIPTIONAL REGULATORY PROTEIN"/>
    <property type="match status" value="1"/>
</dbReference>
<dbReference type="Gene3D" id="1.10.10.10">
    <property type="entry name" value="Winged helix-like DNA-binding domain superfamily/Winged helix DNA-binding domain"/>
    <property type="match status" value="1"/>
</dbReference>
<dbReference type="GO" id="GO:0016740">
    <property type="term" value="F:transferase activity"/>
    <property type="evidence" value="ECO:0007669"/>
    <property type="project" value="UniProtKB-KW"/>
</dbReference>
<dbReference type="AlphaFoldDB" id="A0A2Z5Y3D4"/>
<dbReference type="InterPro" id="IPR036388">
    <property type="entry name" value="WH-like_DNA-bd_sf"/>
</dbReference>
<evidence type="ECO:0000313" key="11">
    <source>
        <dbReference type="Proteomes" id="UP000269226"/>
    </source>
</evidence>
<evidence type="ECO:0000256" key="5">
    <source>
        <dbReference type="ARBA" id="ARBA00023125"/>
    </source>
</evidence>
<protein>
    <recommendedName>
        <fullName evidence="1">DNA translocase FtsK</fullName>
    </recommendedName>
</protein>
<dbReference type="PROSITE" id="PS00675">
    <property type="entry name" value="SIGMA54_INTERACT_1"/>
    <property type="match status" value="1"/>
</dbReference>
<dbReference type="Gene3D" id="1.10.8.60">
    <property type="match status" value="1"/>
</dbReference>
<dbReference type="EMBL" id="AP018492">
    <property type="protein sequence ID" value="BBC61387.1"/>
    <property type="molecule type" value="Genomic_DNA"/>
</dbReference>
<evidence type="ECO:0000256" key="2">
    <source>
        <dbReference type="ARBA" id="ARBA00022679"/>
    </source>
</evidence>
<dbReference type="Pfam" id="PF00158">
    <property type="entry name" value="Sigma54_activat"/>
    <property type="match status" value="1"/>
</dbReference>
<feature type="coiled-coil region" evidence="6">
    <location>
        <begin position="408"/>
        <end position="435"/>
    </location>
</feature>
<evidence type="ECO:0000259" key="8">
    <source>
        <dbReference type="PROSITE" id="PS51096"/>
    </source>
</evidence>
<reference evidence="10 11" key="1">
    <citation type="submission" date="2018-01" db="EMBL/GenBank/DDBJ databases">
        <title>Whole genome sequence of Melissococcus plutonius DAT561.</title>
        <authorList>
            <person name="Okumura K."/>
            <person name="Takamatsu D."/>
            <person name="Okura M."/>
        </authorList>
    </citation>
    <scope>NUCLEOTIDE SEQUENCE [LARGE SCALE GENOMIC DNA]</scope>
    <source>
        <strain evidence="10 11">DAT561</strain>
    </source>
</reference>
<organism evidence="10 11">
    <name type="scientific">Melissococcus plutonius</name>
    <dbReference type="NCBI Taxonomy" id="33970"/>
    <lineage>
        <taxon>Bacteria</taxon>
        <taxon>Bacillati</taxon>
        <taxon>Bacillota</taxon>
        <taxon>Bacilli</taxon>
        <taxon>Lactobacillales</taxon>
        <taxon>Enterococcaceae</taxon>
        <taxon>Melissococcus</taxon>
    </lineage>
</organism>
<dbReference type="InterPro" id="IPR004701">
    <property type="entry name" value="PTS_EIIA_man-typ"/>
</dbReference>